<keyword evidence="17" id="KW-0472">Membrane</keyword>
<keyword evidence="9 19" id="KW-0274">FAD</keyword>
<evidence type="ECO:0000256" key="16">
    <source>
        <dbReference type="ARBA" id="ARBA00023128"/>
    </source>
</evidence>
<organism evidence="22 23">
    <name type="scientific">Botryobasidium botryosum (strain FD-172 SS1)</name>
    <dbReference type="NCBI Taxonomy" id="930990"/>
    <lineage>
        <taxon>Eukaryota</taxon>
        <taxon>Fungi</taxon>
        <taxon>Dikarya</taxon>
        <taxon>Basidiomycota</taxon>
        <taxon>Agaricomycotina</taxon>
        <taxon>Agaricomycetes</taxon>
        <taxon>Cantharellales</taxon>
        <taxon>Botryobasidiaceae</taxon>
        <taxon>Botryobasidium</taxon>
    </lineage>
</organism>
<evidence type="ECO:0000256" key="19">
    <source>
        <dbReference type="RuleBase" id="RU366068"/>
    </source>
</evidence>
<evidence type="ECO:0000256" key="13">
    <source>
        <dbReference type="ARBA" id="ARBA00023004"/>
    </source>
</evidence>
<dbReference type="FunFam" id="3.30.70.20:FF:000015">
    <property type="entry name" value="Electron transfer flavoprotein-ubiquinone oxidoreductase"/>
    <property type="match status" value="1"/>
</dbReference>
<dbReference type="Pfam" id="PF13450">
    <property type="entry name" value="NAD_binding_8"/>
    <property type="match status" value="1"/>
</dbReference>
<dbReference type="EC" id="1.5.5.1" evidence="19"/>
<dbReference type="Proteomes" id="UP000027195">
    <property type="component" value="Unassembled WGS sequence"/>
</dbReference>
<evidence type="ECO:0000256" key="17">
    <source>
        <dbReference type="ARBA" id="ARBA00023136"/>
    </source>
</evidence>
<evidence type="ECO:0000256" key="12">
    <source>
        <dbReference type="ARBA" id="ARBA00023002"/>
    </source>
</evidence>
<keyword evidence="10" id="KW-0809">Transit peptide</keyword>
<evidence type="ECO:0000256" key="11">
    <source>
        <dbReference type="ARBA" id="ARBA00022982"/>
    </source>
</evidence>
<evidence type="ECO:0000256" key="6">
    <source>
        <dbReference type="ARBA" id="ARBA00022630"/>
    </source>
</evidence>
<evidence type="ECO:0000256" key="3">
    <source>
        <dbReference type="ARBA" id="ARBA00004273"/>
    </source>
</evidence>
<reference evidence="23" key="1">
    <citation type="journal article" date="2014" name="Proc. Natl. Acad. Sci. U.S.A.">
        <title>Extensive sampling of basidiomycete genomes demonstrates inadequacy of the white-rot/brown-rot paradigm for wood decay fungi.</title>
        <authorList>
            <person name="Riley R."/>
            <person name="Salamov A.A."/>
            <person name="Brown D.W."/>
            <person name="Nagy L.G."/>
            <person name="Floudas D."/>
            <person name="Held B.W."/>
            <person name="Levasseur A."/>
            <person name="Lombard V."/>
            <person name="Morin E."/>
            <person name="Otillar R."/>
            <person name="Lindquist E.A."/>
            <person name="Sun H."/>
            <person name="LaButti K.M."/>
            <person name="Schmutz J."/>
            <person name="Jabbour D."/>
            <person name="Luo H."/>
            <person name="Baker S.E."/>
            <person name="Pisabarro A.G."/>
            <person name="Walton J.D."/>
            <person name="Blanchette R.A."/>
            <person name="Henrissat B."/>
            <person name="Martin F."/>
            <person name="Cullen D."/>
            <person name="Hibbett D.S."/>
            <person name="Grigoriev I.V."/>
        </authorList>
    </citation>
    <scope>NUCLEOTIDE SEQUENCE [LARGE SCALE GENOMIC DNA]</scope>
    <source>
        <strain evidence="23">FD-172 SS1</strain>
    </source>
</reference>
<comment type="subcellular location">
    <subcellularLocation>
        <location evidence="3">Mitochondrion inner membrane</location>
    </subcellularLocation>
</comment>
<dbReference type="Gene3D" id="3.50.50.60">
    <property type="entry name" value="FAD/NAD(P)-binding domain"/>
    <property type="match status" value="1"/>
</dbReference>
<evidence type="ECO:0000256" key="5">
    <source>
        <dbReference type="ARBA" id="ARBA00022448"/>
    </source>
</evidence>
<evidence type="ECO:0000256" key="1">
    <source>
        <dbReference type="ARBA" id="ARBA00001974"/>
    </source>
</evidence>
<comment type="function">
    <text evidence="2 19">Accepts electrons from ETF and reduces ubiquinone.</text>
</comment>
<evidence type="ECO:0000256" key="4">
    <source>
        <dbReference type="ARBA" id="ARBA00006796"/>
    </source>
</evidence>
<dbReference type="GO" id="GO:0046872">
    <property type="term" value="F:metal ion binding"/>
    <property type="evidence" value="ECO:0007669"/>
    <property type="project" value="UniProtKB-KW"/>
</dbReference>
<gene>
    <name evidence="22" type="ORF">BOTBODRAFT_112946</name>
</gene>
<comment type="cofactor">
    <cofactor evidence="19">
        <name>[4Fe-4S] cluster</name>
        <dbReference type="ChEBI" id="CHEBI:49883"/>
    </cofactor>
    <text evidence="19">Binds 1 [4Fe-4S] cluster.</text>
</comment>
<dbReference type="HOGENOM" id="CLU_009667_4_0_1"/>
<dbReference type="Pfam" id="PF05187">
    <property type="entry name" value="Fer4_ETF_QO"/>
    <property type="match status" value="1"/>
</dbReference>
<dbReference type="PANTHER" id="PTHR10617">
    <property type="entry name" value="ELECTRON TRANSFER FLAVOPROTEIN-UBIQUINONE OXIDOREDUCTASE"/>
    <property type="match status" value="1"/>
</dbReference>
<evidence type="ECO:0000256" key="9">
    <source>
        <dbReference type="ARBA" id="ARBA00022827"/>
    </source>
</evidence>
<comment type="cofactor">
    <cofactor evidence="1 19">
        <name>FAD</name>
        <dbReference type="ChEBI" id="CHEBI:57692"/>
    </cofactor>
</comment>
<comment type="catalytic activity">
    <reaction evidence="18 19">
        <text>a ubiquinone + reduced [electron-transfer flavoprotein] = a ubiquinol + oxidized [electron-transfer flavoprotein] + H(+)</text>
        <dbReference type="Rhea" id="RHEA:24052"/>
        <dbReference type="Rhea" id="RHEA-COMP:9565"/>
        <dbReference type="Rhea" id="RHEA-COMP:9566"/>
        <dbReference type="Rhea" id="RHEA-COMP:10685"/>
        <dbReference type="Rhea" id="RHEA-COMP:10686"/>
        <dbReference type="ChEBI" id="CHEBI:15378"/>
        <dbReference type="ChEBI" id="CHEBI:16389"/>
        <dbReference type="ChEBI" id="CHEBI:17976"/>
        <dbReference type="ChEBI" id="CHEBI:57692"/>
        <dbReference type="ChEBI" id="CHEBI:58307"/>
        <dbReference type="EC" id="1.5.5.1"/>
    </reaction>
</comment>
<dbReference type="Gene3D" id="3.30.70.20">
    <property type="match status" value="1"/>
</dbReference>
<dbReference type="AlphaFoldDB" id="A0A067M9H0"/>
<dbReference type="EMBL" id="KL198050">
    <property type="protein sequence ID" value="KDQ12403.1"/>
    <property type="molecule type" value="Genomic_DNA"/>
</dbReference>
<keyword evidence="14 19" id="KW-0411">Iron-sulfur</keyword>
<proteinExistence type="inferred from homology"/>
<dbReference type="PROSITE" id="PS51379">
    <property type="entry name" value="4FE4S_FER_2"/>
    <property type="match status" value="1"/>
</dbReference>
<evidence type="ECO:0000256" key="18">
    <source>
        <dbReference type="ARBA" id="ARBA00052682"/>
    </source>
</evidence>
<evidence type="ECO:0000313" key="23">
    <source>
        <dbReference type="Proteomes" id="UP000027195"/>
    </source>
</evidence>
<dbReference type="InParanoid" id="A0A067M9H0"/>
<dbReference type="InterPro" id="IPR040156">
    <property type="entry name" value="ETF-QO"/>
</dbReference>
<evidence type="ECO:0000256" key="2">
    <source>
        <dbReference type="ARBA" id="ARBA00002819"/>
    </source>
</evidence>
<evidence type="ECO:0000256" key="7">
    <source>
        <dbReference type="ARBA" id="ARBA00022723"/>
    </source>
</evidence>
<sequence length="648" mass="70220">MLGVRVASRKLAARVSLLSRYSSAANPPFDPGQVERASDDVDVCIVGAGPAGLSAAIRLKQLEKETGREIRVVVLEKGGDVGAHTLSGAVIEPRALNELLPAWSTEYPSHPLTQPATSSTMRFLTKSRSFPMPHPPQMSNKGNYIVSLSQFTSWLGSIAEESGVEIYPGFAGASLLWSEDKQGVRGVITNEVGLDREGRMKDTFEPGMEFRAKVTLLAEGAHGSLTKLVVKKFGLRSGQDEQTYGLGVKEVWRVAEGKYTPGAVVHTMGFPLDRNTYGGGWVYHMDGGLVSLGLVVGLDYGNPYLSPYWELQKMKHHPYFASLLEGGERVAYGARVINEGGLQSLPKLHFPGGALIGCSAGFVNVPKIKGTHNAMKSGMLAAEAAFEAISSTDEGAENVAPLDLAAYEANLRKSWVWKELHEVRNIRPSFNTPAGIWGGIVYSGIDSLILKGRTPWTFRHGSSDAAHTKRASECTPPQYPPPQPPLSTDLLTSLSLTSTNHAENQPVHLRLPPGAEARRRHVETNVKDYAGLLGRSCPAGVYEYVDGAAATADGKVEDQGWEGKKLVINSQNCIHCKFCDVKVPTQDITWTVPEGGGGPKYSASDCDIASAGDNVCFQASPRRRGRLFFYIVVQLFGKYYSTSFPQRQ</sequence>
<keyword evidence="7 19" id="KW-0479">Metal-binding</keyword>
<dbReference type="InterPro" id="IPR007859">
    <property type="entry name" value="ETF-QO/FixX_C"/>
</dbReference>
<keyword evidence="15 19" id="KW-0830">Ubiquinone</keyword>
<keyword evidence="6 19" id="KW-0285">Flavoprotein</keyword>
<dbReference type="Pfam" id="PF21162">
    <property type="entry name" value="ETFQO_UQ-bd"/>
    <property type="match status" value="1"/>
</dbReference>
<protein>
    <recommendedName>
        <fullName evidence="19">Electron transfer flavoprotein-ubiquinone oxidoreductase</fullName>
        <shortName evidence="19">ETF-QO</shortName>
        <ecNumber evidence="19">1.5.5.1</ecNumber>
    </recommendedName>
</protein>
<keyword evidence="8" id="KW-0999">Mitochondrion inner membrane</keyword>
<keyword evidence="12 19" id="KW-0560">Oxidoreductase</keyword>
<keyword evidence="13 19" id="KW-0408">Iron</keyword>
<dbReference type="FunCoup" id="A0A067M9H0">
    <property type="interactions" value="248"/>
</dbReference>
<keyword evidence="23" id="KW-1185">Reference proteome</keyword>
<evidence type="ECO:0000256" key="14">
    <source>
        <dbReference type="ARBA" id="ARBA00023014"/>
    </source>
</evidence>
<dbReference type="PANTHER" id="PTHR10617:SF107">
    <property type="entry name" value="ELECTRON TRANSFER FLAVOPROTEIN-UBIQUINONE OXIDOREDUCTASE, MITOCHONDRIAL"/>
    <property type="match status" value="1"/>
</dbReference>
<dbReference type="GO" id="GO:0051539">
    <property type="term" value="F:4 iron, 4 sulfur cluster binding"/>
    <property type="evidence" value="ECO:0007669"/>
    <property type="project" value="UniProtKB-UniRule"/>
</dbReference>
<evidence type="ECO:0000256" key="20">
    <source>
        <dbReference type="SAM" id="MobiDB-lite"/>
    </source>
</evidence>
<dbReference type="STRING" id="930990.A0A067M9H0"/>
<dbReference type="SUPFAM" id="SSF51905">
    <property type="entry name" value="FAD/NAD(P)-binding domain"/>
    <property type="match status" value="1"/>
</dbReference>
<dbReference type="InterPro" id="IPR049398">
    <property type="entry name" value="ETF-QO/FixC_UQ-bd"/>
</dbReference>
<dbReference type="OrthoDB" id="437331at2759"/>
<dbReference type="SUPFAM" id="SSF54862">
    <property type="entry name" value="4Fe-4S ferredoxins"/>
    <property type="match status" value="1"/>
</dbReference>
<feature type="domain" description="4Fe-4S ferredoxin-type" evidence="21">
    <location>
        <begin position="564"/>
        <end position="593"/>
    </location>
</feature>
<feature type="region of interest" description="Disordered" evidence="20">
    <location>
        <begin position="461"/>
        <end position="484"/>
    </location>
</feature>
<evidence type="ECO:0000256" key="15">
    <source>
        <dbReference type="ARBA" id="ARBA00023075"/>
    </source>
</evidence>
<evidence type="ECO:0000313" key="22">
    <source>
        <dbReference type="EMBL" id="KDQ12403.1"/>
    </source>
</evidence>
<dbReference type="InterPro" id="IPR017896">
    <property type="entry name" value="4Fe4S_Fe-S-bd"/>
</dbReference>
<dbReference type="InterPro" id="IPR036188">
    <property type="entry name" value="FAD/NAD-bd_sf"/>
</dbReference>
<keyword evidence="5 19" id="KW-0813">Transport</keyword>
<accession>A0A067M9H0</accession>
<evidence type="ECO:0000256" key="10">
    <source>
        <dbReference type="ARBA" id="ARBA00022946"/>
    </source>
</evidence>
<name>A0A067M9H0_BOTB1</name>
<dbReference type="SUPFAM" id="SSF54373">
    <property type="entry name" value="FAD-linked reductases, C-terminal domain"/>
    <property type="match status" value="1"/>
</dbReference>
<keyword evidence="11 19" id="KW-0249">Electron transport</keyword>
<comment type="similarity">
    <text evidence="4">Belongs to the ETF-QO/FixC family.</text>
</comment>
<dbReference type="GO" id="GO:0005743">
    <property type="term" value="C:mitochondrial inner membrane"/>
    <property type="evidence" value="ECO:0007669"/>
    <property type="project" value="UniProtKB-SubCell"/>
</dbReference>
<dbReference type="GO" id="GO:0004174">
    <property type="term" value="F:electron-transferring-flavoprotein dehydrogenase activity"/>
    <property type="evidence" value="ECO:0007669"/>
    <property type="project" value="UniProtKB-UniRule"/>
</dbReference>
<keyword evidence="16" id="KW-0496">Mitochondrion</keyword>
<evidence type="ECO:0000259" key="21">
    <source>
        <dbReference type="PROSITE" id="PS51379"/>
    </source>
</evidence>
<evidence type="ECO:0000256" key="8">
    <source>
        <dbReference type="ARBA" id="ARBA00022792"/>
    </source>
</evidence>
<dbReference type="Gene3D" id="3.30.9.90">
    <property type="match status" value="1"/>
</dbReference>